<gene>
    <name evidence="1" type="ORF">BST14_21470</name>
</gene>
<keyword evidence="2" id="KW-1185">Reference proteome</keyword>
<protein>
    <submittedName>
        <fullName evidence="1">Uncharacterized protein</fullName>
    </submittedName>
</protein>
<dbReference type="AlphaFoldDB" id="A0A1W9Z994"/>
<dbReference type="Proteomes" id="UP000192707">
    <property type="component" value="Unassembled WGS sequence"/>
</dbReference>
<sequence>MTETDLRATGELTAIAPGIRHRPYHSTGREQRGALPDDRLRLVGATRAASPTHHADVAQARLFADLLRAEHAELGAAAGLGPHLRPRPCTSEQLRQLQARMKEIRRLLHALEKRFRC</sequence>
<accession>A0A1W9Z994</accession>
<evidence type="ECO:0000313" key="1">
    <source>
        <dbReference type="EMBL" id="ORA09792.1"/>
    </source>
</evidence>
<dbReference type="EMBL" id="MVHG01000072">
    <property type="protein sequence ID" value="ORA09792.1"/>
    <property type="molecule type" value="Genomic_DNA"/>
</dbReference>
<reference evidence="1 2" key="1">
    <citation type="submission" date="2016-12" db="EMBL/GenBank/DDBJ databases">
        <title>The new phylogeny of genus Mycobacterium.</title>
        <authorList>
            <person name="Tortoli E."/>
            <person name="Trovato A."/>
            <person name="Cirillo D.M."/>
        </authorList>
    </citation>
    <scope>NUCLEOTIDE SEQUENCE [LARGE SCALE GENOMIC DNA]</scope>
    <source>
        <strain evidence="1 2">DSM 45069</strain>
    </source>
</reference>
<evidence type="ECO:0000313" key="2">
    <source>
        <dbReference type="Proteomes" id="UP000192707"/>
    </source>
</evidence>
<organism evidence="1 2">
    <name type="scientific">Mycobacterium arosiense ATCC BAA-1401 = DSM 45069</name>
    <dbReference type="NCBI Taxonomy" id="1265311"/>
    <lineage>
        <taxon>Bacteria</taxon>
        <taxon>Bacillati</taxon>
        <taxon>Actinomycetota</taxon>
        <taxon>Actinomycetes</taxon>
        <taxon>Mycobacteriales</taxon>
        <taxon>Mycobacteriaceae</taxon>
        <taxon>Mycobacterium</taxon>
        <taxon>Mycobacterium avium complex (MAC)</taxon>
    </lineage>
</organism>
<dbReference type="OrthoDB" id="4733186at2"/>
<dbReference type="RefSeq" id="WP_083066355.1">
    <property type="nucleotide sequence ID" value="NZ_MVHG01000072.1"/>
</dbReference>
<comment type="caution">
    <text evidence="1">The sequence shown here is derived from an EMBL/GenBank/DDBJ whole genome shotgun (WGS) entry which is preliminary data.</text>
</comment>
<name>A0A1W9Z994_MYCAI</name>
<proteinExistence type="predicted"/>